<feature type="coiled-coil region" evidence="2">
    <location>
        <begin position="312"/>
        <end position="342"/>
    </location>
</feature>
<keyword evidence="2" id="KW-0175">Coiled coil</keyword>
<dbReference type="GO" id="GO:0012505">
    <property type="term" value="C:endomembrane system"/>
    <property type="evidence" value="ECO:0007669"/>
    <property type="project" value="TreeGrafter"/>
</dbReference>
<dbReference type="InterPro" id="IPR008491">
    <property type="entry name" value="CDK5RAP3"/>
</dbReference>
<dbReference type="SMART" id="SM01190">
    <property type="entry name" value="EMP24_GP25L"/>
    <property type="match status" value="1"/>
</dbReference>
<dbReference type="Proteomes" id="UP000008237">
    <property type="component" value="Unassembled WGS sequence"/>
</dbReference>
<proteinExistence type="inferred from homology"/>
<dbReference type="Pfam" id="PF01105">
    <property type="entry name" value="EMP24_GP25L"/>
    <property type="match status" value="1"/>
</dbReference>
<dbReference type="PANTHER" id="PTHR14894:SF0">
    <property type="entry name" value="CDK5 REGULATORY SUBUNIT-ASSOCIATED PROTEIN 3"/>
    <property type="match status" value="1"/>
</dbReference>
<keyword evidence="3" id="KW-0732">Signal</keyword>
<dbReference type="STRING" id="610380.E2BCD6"/>
<evidence type="ECO:0000256" key="3">
    <source>
        <dbReference type="SAM" id="SignalP"/>
    </source>
</evidence>
<protein>
    <submittedName>
        <fullName evidence="5">CDK5 regulatory subunit-associated protein 3</fullName>
    </submittedName>
</protein>
<dbReference type="OrthoDB" id="340432at2759"/>
<evidence type="ECO:0000256" key="1">
    <source>
        <dbReference type="ARBA" id="ARBA00007478"/>
    </source>
</evidence>
<dbReference type="EMBL" id="GL447257">
    <property type="protein sequence ID" value="EFN86672.1"/>
    <property type="molecule type" value="Genomic_DNA"/>
</dbReference>
<feature type="chain" id="PRO_5003158137" evidence="3">
    <location>
        <begin position="23"/>
        <end position="682"/>
    </location>
</feature>
<dbReference type="AlphaFoldDB" id="E2BCD6"/>
<dbReference type="Pfam" id="PF05600">
    <property type="entry name" value="CDK5RAP3"/>
    <property type="match status" value="1"/>
</dbReference>
<dbReference type="FunCoup" id="E2BCD6">
    <property type="interactions" value="1545"/>
</dbReference>
<gene>
    <name evidence="5" type="ORF">EAI_03707</name>
</gene>
<dbReference type="InterPro" id="IPR036598">
    <property type="entry name" value="GOLD_dom_sf"/>
</dbReference>
<sequence>MDCWSTWLLLVSLFAALLFTGGVELTFELSDSAKECFYQEIEKNVSSTLEFQVVTGGQYDVDVTLEAPNKEIIYRQVKTQFDSHSFVPAMSGVYKACFSNEFSTYSHKLVYMDFQVGDELPLPGLGEHVTVMTQMESSAQEVHKNLISILDYQTHHRLREAQGRKRAEELNERVLWWSVMETACILCIAEQDIPIDINTGKLLDWLVNRRHCKKDWHATILAIREKINNAIQDMPAHDGIASLLCGAYINYFYCVKIVEILKETEADTKNLFGRYGSQRMKDWQEVLQRYEKDNVYLAEAAQMLMRNVNYEVPSIKKQIQKLEQSLIDLEKKEMEYKKSENTAHAEYNVLCKQLGISSHNTARKELMEKVKELPAIYQSVVEKTRSLDKVVEFYKKGNATTYEYTYGEAPLSVVEPPLNIKADEEENNATINSNVDTNTIDFGDLDLNEEIDFGEEVDLSTAEGDIDWGDESAAVQPPVGEEEIDCDISLEESGIVVEAVGHEGGIAAGRDAYTILDNPATRVEFINQLFELEAFMKLRLYEFKGDDKKNLLSFSQMQDASSILQLSTTESTQNMLDNIQIVLSEILHNNVHHLHNIKHYPRYADIVIAGLKQKLKLIDRMVAQQESVRRKQKDAQDEIDKLRPLLRLVVQRTRELQTEIERDISKRYKNRTVHLTGGVNTL</sequence>
<feature type="signal peptide" evidence="3">
    <location>
        <begin position="1"/>
        <end position="22"/>
    </location>
</feature>
<dbReference type="GO" id="GO:0007346">
    <property type="term" value="P:regulation of mitotic cell cycle"/>
    <property type="evidence" value="ECO:0007669"/>
    <property type="project" value="TreeGrafter"/>
</dbReference>
<dbReference type="InParanoid" id="E2BCD6"/>
<feature type="domain" description="GOLD" evidence="4">
    <location>
        <begin position="34"/>
        <end position="116"/>
    </location>
</feature>
<evidence type="ECO:0000256" key="2">
    <source>
        <dbReference type="SAM" id="Coils"/>
    </source>
</evidence>
<dbReference type="PANTHER" id="PTHR14894">
    <property type="entry name" value="CDK5 REGULATORY SUBUNIT-ASSOCIATED PROTEIN 3"/>
    <property type="match status" value="1"/>
</dbReference>
<accession>E2BCD6</accession>
<name>E2BCD6_HARSA</name>
<evidence type="ECO:0000313" key="5">
    <source>
        <dbReference type="EMBL" id="EFN86672.1"/>
    </source>
</evidence>
<dbReference type="SUPFAM" id="SSF101576">
    <property type="entry name" value="Supernatant protein factor (SPF), C-terminal domain"/>
    <property type="match status" value="1"/>
</dbReference>
<evidence type="ECO:0000259" key="4">
    <source>
        <dbReference type="PROSITE" id="PS50866"/>
    </source>
</evidence>
<keyword evidence="6" id="KW-1185">Reference proteome</keyword>
<dbReference type="OMA" id="CRLYEKN"/>
<reference evidence="5 6" key="1">
    <citation type="journal article" date="2010" name="Science">
        <title>Genomic comparison of the ants Camponotus floridanus and Harpegnathos saltator.</title>
        <authorList>
            <person name="Bonasio R."/>
            <person name="Zhang G."/>
            <person name="Ye C."/>
            <person name="Mutti N.S."/>
            <person name="Fang X."/>
            <person name="Qin N."/>
            <person name="Donahue G."/>
            <person name="Yang P."/>
            <person name="Li Q."/>
            <person name="Li C."/>
            <person name="Zhang P."/>
            <person name="Huang Z."/>
            <person name="Berger S.L."/>
            <person name="Reinberg D."/>
            <person name="Wang J."/>
            <person name="Liebig J."/>
        </authorList>
    </citation>
    <scope>NUCLEOTIDE SEQUENCE [LARGE SCALE GENOMIC DNA]</scope>
    <source>
        <strain evidence="5 6">R22 G/1</strain>
    </source>
</reference>
<organism evidence="6">
    <name type="scientific">Harpegnathos saltator</name>
    <name type="common">Jerdon's jumping ant</name>
    <dbReference type="NCBI Taxonomy" id="610380"/>
    <lineage>
        <taxon>Eukaryota</taxon>
        <taxon>Metazoa</taxon>
        <taxon>Ecdysozoa</taxon>
        <taxon>Arthropoda</taxon>
        <taxon>Hexapoda</taxon>
        <taxon>Insecta</taxon>
        <taxon>Pterygota</taxon>
        <taxon>Neoptera</taxon>
        <taxon>Endopterygota</taxon>
        <taxon>Hymenoptera</taxon>
        <taxon>Apocrita</taxon>
        <taxon>Aculeata</taxon>
        <taxon>Formicoidea</taxon>
        <taxon>Formicidae</taxon>
        <taxon>Ponerinae</taxon>
        <taxon>Ponerini</taxon>
        <taxon>Harpegnathos</taxon>
    </lineage>
</organism>
<evidence type="ECO:0000313" key="6">
    <source>
        <dbReference type="Proteomes" id="UP000008237"/>
    </source>
</evidence>
<dbReference type="PROSITE" id="PS50866">
    <property type="entry name" value="GOLD"/>
    <property type="match status" value="1"/>
</dbReference>
<dbReference type="InterPro" id="IPR009038">
    <property type="entry name" value="GOLD_dom"/>
</dbReference>
<comment type="similarity">
    <text evidence="1">Belongs to the CDK5RAP3 family.</text>
</comment>